<accession>A0A0J9SCA4</accession>
<dbReference type="Proteomes" id="UP000053562">
    <property type="component" value="Unassembled WGS sequence"/>
</dbReference>
<dbReference type="PANTHER" id="PTHR11200">
    <property type="entry name" value="INOSITOL 5-PHOSPHATASE"/>
    <property type="match status" value="1"/>
</dbReference>
<keyword evidence="3" id="KW-0540">Nuclease</keyword>
<feature type="compositionally biased region" description="Polar residues" evidence="1">
    <location>
        <begin position="64"/>
        <end position="79"/>
    </location>
</feature>
<feature type="region of interest" description="Disordered" evidence="1">
    <location>
        <begin position="1"/>
        <end position="193"/>
    </location>
</feature>
<name>A0A0J9SCA4_PLAVI</name>
<keyword evidence="3" id="KW-0255">Endonuclease</keyword>
<protein>
    <submittedName>
        <fullName evidence="3">Endonuclease/exonuclease/phosphatase domain-containing protein</fullName>
    </submittedName>
</protein>
<dbReference type="InterPro" id="IPR000300">
    <property type="entry name" value="IPPc"/>
</dbReference>
<evidence type="ECO:0000256" key="1">
    <source>
        <dbReference type="SAM" id="MobiDB-lite"/>
    </source>
</evidence>
<feature type="compositionally biased region" description="Basic and acidic residues" evidence="1">
    <location>
        <begin position="481"/>
        <end position="490"/>
    </location>
</feature>
<proteinExistence type="predicted"/>
<dbReference type="GO" id="GO:0004519">
    <property type="term" value="F:endonuclease activity"/>
    <property type="evidence" value="ECO:0007669"/>
    <property type="project" value="UniProtKB-KW"/>
</dbReference>
<evidence type="ECO:0000259" key="2">
    <source>
        <dbReference type="SMART" id="SM00128"/>
    </source>
</evidence>
<dbReference type="Pfam" id="PF22669">
    <property type="entry name" value="Exo_endo_phos2"/>
    <property type="match status" value="1"/>
</dbReference>
<feature type="domain" description="Inositol polyphosphate-related phosphatase" evidence="2">
    <location>
        <begin position="522"/>
        <end position="848"/>
    </location>
</feature>
<dbReference type="InterPro" id="IPR046985">
    <property type="entry name" value="IP5"/>
</dbReference>
<dbReference type="PANTHER" id="PTHR11200:SF275">
    <property type="entry name" value="LD06095P"/>
    <property type="match status" value="1"/>
</dbReference>
<dbReference type="EMBL" id="KQ234276">
    <property type="protein sequence ID" value="KMZ80569.1"/>
    <property type="molecule type" value="Genomic_DNA"/>
</dbReference>
<dbReference type="OrthoDB" id="7862313at2759"/>
<organism evidence="3 4">
    <name type="scientific">Plasmodium vivax India VII</name>
    <dbReference type="NCBI Taxonomy" id="1077284"/>
    <lineage>
        <taxon>Eukaryota</taxon>
        <taxon>Sar</taxon>
        <taxon>Alveolata</taxon>
        <taxon>Apicomplexa</taxon>
        <taxon>Aconoidasida</taxon>
        <taxon>Haemosporida</taxon>
        <taxon>Plasmodiidae</taxon>
        <taxon>Plasmodium</taxon>
        <taxon>Plasmodium (Plasmodium)</taxon>
    </lineage>
</organism>
<keyword evidence="3" id="KW-0269">Exonuclease</keyword>
<feature type="region of interest" description="Disordered" evidence="1">
    <location>
        <begin position="353"/>
        <end position="378"/>
    </location>
</feature>
<sequence>MSDGAPNKTSIQINDGSESVPPNERDRVIKTNSIGKTVEHEDPQEESPPYGRCYSDVSGYLSPESFSRFGSVSGTNENLYWSGKSDNDVDEATDGGGTSPGVTPAGGTPADVTPAGGTPADVTSADGSSADASSADASFANGASSDASSADARRGAHPSGNDAENLPSQQGGENLKTHSLGLGLRNSNKKSLPKKEMKNVMGYNYFTLRQQLMKADDSKILKNIPLSIFVGTWNCEYFDFSKECHNEKKMFTSNYLSENCNEDMYSLRESDRYSVRSMTPFLSVKALGNCKNVGGSSTVQSSPNGDSRSANCSYEGIFDGQLRTPQEGAEESVSSPPPIRVIPCDDIEAGKVSPSSLKGVDKIRPTGGDDSSSEMDNWEKGKTFCKGAKKPSEGNNKLRASLRDGGIPNERIKFKSQLTHGIANRITWVKRLSRHNIRKEDSPSNESNPYCISPNRKKAVNKTPTMGVPKRVPGGDPAKAQTDKPRRTQIDRPRRAQIEKLRRVDLNEREKSNYHFSELRENYSNRRPSKLREKQIFSTWIQPHYDIYIICLQESISDNIIECLSRHLKEINQETYKFLPLDDCKLSGYGDGAFLQMKSTTIAAWVRASKLYPNGPVKLCASKSIAFNKINNSKGCVSILFNIFNQFILFIGCHMPAKDQEIRQKSREFILTKLSEFFSNRITSNFKEVFHHVIWMGDFNFRVQGIHLDEAVHCLQTNNLKELLKYDEGNSAYSYDLSISFQELPICFLPTYKKNGNRPVINRDDANWVQKEYKLVHNIKWYKGGRQESRIPSWTDRIFKWSCEKTRSCLIFVPNSYLSPLPEEQSILMASDHSPVSCCFQMYMMKNEREIPLTKVTLAKSIEGSPAEYS</sequence>
<feature type="compositionally biased region" description="Polar residues" evidence="1">
    <location>
        <begin position="7"/>
        <end position="17"/>
    </location>
</feature>
<evidence type="ECO:0000313" key="3">
    <source>
        <dbReference type="EMBL" id="KMZ80569.1"/>
    </source>
</evidence>
<dbReference type="GO" id="GO:0004527">
    <property type="term" value="F:exonuclease activity"/>
    <property type="evidence" value="ECO:0007669"/>
    <property type="project" value="UniProtKB-KW"/>
</dbReference>
<feature type="compositionally biased region" description="Low complexity" evidence="1">
    <location>
        <begin position="124"/>
        <end position="150"/>
    </location>
</feature>
<dbReference type="InterPro" id="IPR036691">
    <property type="entry name" value="Endo/exonu/phosph_ase_sf"/>
</dbReference>
<dbReference type="Gene3D" id="3.60.10.10">
    <property type="entry name" value="Endonuclease/exonuclease/phosphatase"/>
    <property type="match status" value="1"/>
</dbReference>
<dbReference type="SMART" id="SM00128">
    <property type="entry name" value="IPPc"/>
    <property type="match status" value="1"/>
</dbReference>
<keyword evidence="3" id="KW-0378">Hydrolase</keyword>
<dbReference type="AlphaFoldDB" id="A0A0J9SCA4"/>
<dbReference type="SUPFAM" id="SSF56219">
    <property type="entry name" value="DNase I-like"/>
    <property type="match status" value="1"/>
</dbReference>
<evidence type="ECO:0000313" key="4">
    <source>
        <dbReference type="Proteomes" id="UP000053562"/>
    </source>
</evidence>
<dbReference type="GO" id="GO:0046856">
    <property type="term" value="P:phosphatidylinositol dephosphorylation"/>
    <property type="evidence" value="ECO:0007669"/>
    <property type="project" value="InterPro"/>
</dbReference>
<gene>
    <name evidence="3" type="ORF">PVIIG_04354</name>
</gene>
<feature type="region of interest" description="Disordered" evidence="1">
    <location>
        <begin position="383"/>
        <end position="402"/>
    </location>
</feature>
<feature type="region of interest" description="Disordered" evidence="1">
    <location>
        <begin position="437"/>
        <end position="490"/>
    </location>
</feature>
<reference evidence="3 4" key="1">
    <citation type="submission" date="2011-08" db="EMBL/GenBank/DDBJ databases">
        <title>The Genome Sequence of Plasmodium vivax India VII.</title>
        <authorList>
            <consortium name="The Broad Institute Genome Sequencing Platform"/>
            <consortium name="The Broad Institute Genome Sequencing Center for Infectious Disease"/>
            <person name="Neafsey D."/>
            <person name="Carlton J."/>
            <person name="Barnwell J."/>
            <person name="Collins W."/>
            <person name="Escalante A."/>
            <person name="Mullikin J."/>
            <person name="Saul A."/>
            <person name="Guigo R."/>
            <person name="Camara F."/>
            <person name="Young S.K."/>
            <person name="Zeng Q."/>
            <person name="Gargeya S."/>
            <person name="Fitzgerald M."/>
            <person name="Haas B."/>
            <person name="Abouelleil A."/>
            <person name="Alvarado L."/>
            <person name="Arachchi H.M."/>
            <person name="Berlin A."/>
            <person name="Brown A."/>
            <person name="Chapman S.B."/>
            <person name="Chen Z."/>
            <person name="Dunbar C."/>
            <person name="Freedman E."/>
            <person name="Gearin G."/>
            <person name="Gellesch M."/>
            <person name="Goldberg J."/>
            <person name="Griggs A."/>
            <person name="Gujja S."/>
            <person name="Heiman D."/>
            <person name="Howarth C."/>
            <person name="Larson L."/>
            <person name="Lui A."/>
            <person name="MacDonald P.J.P."/>
            <person name="Montmayeur A."/>
            <person name="Murphy C."/>
            <person name="Neiman D."/>
            <person name="Pearson M."/>
            <person name="Priest M."/>
            <person name="Roberts A."/>
            <person name="Saif S."/>
            <person name="Shea T."/>
            <person name="Shenoy N."/>
            <person name="Sisk P."/>
            <person name="Stolte C."/>
            <person name="Sykes S."/>
            <person name="Wortman J."/>
            <person name="Nusbaum C."/>
            <person name="Birren B."/>
        </authorList>
    </citation>
    <scope>NUCLEOTIDE SEQUENCE [LARGE SCALE GENOMIC DNA]</scope>
    <source>
        <strain evidence="3 4">India VII</strain>
    </source>
</reference>
<dbReference type="GO" id="GO:0004439">
    <property type="term" value="F:phosphatidylinositol-4,5-bisphosphate 5-phosphatase activity"/>
    <property type="evidence" value="ECO:0007669"/>
    <property type="project" value="TreeGrafter"/>
</dbReference>